<comment type="caution">
    <text evidence="2">The sequence shown here is derived from an EMBL/GenBank/DDBJ whole genome shotgun (WGS) entry which is preliminary data.</text>
</comment>
<evidence type="ECO:0000313" key="3">
    <source>
        <dbReference type="Proteomes" id="UP000621898"/>
    </source>
</evidence>
<evidence type="ECO:0000313" key="2">
    <source>
        <dbReference type="EMBL" id="GGY17053.1"/>
    </source>
</evidence>
<feature type="domain" description="HNH nuclease" evidence="1">
    <location>
        <begin position="166"/>
        <end position="216"/>
    </location>
</feature>
<accession>A0ABQ2ZLK7</accession>
<organism evidence="2 3">
    <name type="scientific">Rhodanobacter panaciterrae</name>
    <dbReference type="NCBI Taxonomy" id="490572"/>
    <lineage>
        <taxon>Bacteria</taxon>
        <taxon>Pseudomonadati</taxon>
        <taxon>Pseudomonadota</taxon>
        <taxon>Gammaproteobacteria</taxon>
        <taxon>Lysobacterales</taxon>
        <taxon>Rhodanobacteraceae</taxon>
        <taxon>Rhodanobacter</taxon>
    </lineage>
</organism>
<dbReference type="Proteomes" id="UP000621898">
    <property type="component" value="Unassembled WGS sequence"/>
</dbReference>
<dbReference type="EMBL" id="BMXT01000001">
    <property type="protein sequence ID" value="GGY17053.1"/>
    <property type="molecule type" value="Genomic_DNA"/>
</dbReference>
<dbReference type="RefSeq" id="WP_229792711.1">
    <property type="nucleotide sequence ID" value="NZ_BMXT01000001.1"/>
</dbReference>
<keyword evidence="2" id="KW-0540">Nuclease</keyword>
<protein>
    <submittedName>
        <fullName evidence="2">Restriction endonuclease</fullName>
    </submittedName>
</protein>
<name>A0ABQ2ZLK7_9GAMM</name>
<dbReference type="GO" id="GO:0004519">
    <property type="term" value="F:endonuclease activity"/>
    <property type="evidence" value="ECO:0007669"/>
    <property type="project" value="UniProtKB-KW"/>
</dbReference>
<dbReference type="InterPro" id="IPR003615">
    <property type="entry name" value="HNH_nuc"/>
</dbReference>
<keyword evidence="3" id="KW-1185">Reference proteome</keyword>
<keyword evidence="2" id="KW-0378">Hydrolase</keyword>
<sequence>MIDSINVPPNAFVSKGNWTAEQLKLAFYFYCQTPFGKLHSRNPQIIELAKLIGRTPSALAMKLVNFASLDPSITGTGRKGLSGASALDRETWNEFHADWERLTVECEQLRQHLLQEHGLSAQVPSARADEFPLTDFTGETRQAIIQQRVKQNFFRRAVLSSYRDRCCISGVSDKRLLIASHIVPWSADKANRLNPSNGLCLSAIHDKAFDNHLFTLSDDWQVVLSSRIKSSKDTFLREVFWPSEGKQIEMPERFAPDPSFIAKHRRTMLDSYPID</sequence>
<gene>
    <name evidence="2" type="ORF">GCM10008098_05700</name>
</gene>
<evidence type="ECO:0000259" key="1">
    <source>
        <dbReference type="Pfam" id="PF13391"/>
    </source>
</evidence>
<dbReference type="Pfam" id="PF13391">
    <property type="entry name" value="HNH_2"/>
    <property type="match status" value="1"/>
</dbReference>
<proteinExistence type="predicted"/>
<reference evidence="3" key="1">
    <citation type="journal article" date="2019" name="Int. J. Syst. Evol. Microbiol.">
        <title>The Global Catalogue of Microorganisms (GCM) 10K type strain sequencing project: providing services to taxonomists for standard genome sequencing and annotation.</title>
        <authorList>
            <consortium name="The Broad Institute Genomics Platform"/>
            <consortium name="The Broad Institute Genome Sequencing Center for Infectious Disease"/>
            <person name="Wu L."/>
            <person name="Ma J."/>
        </authorList>
    </citation>
    <scope>NUCLEOTIDE SEQUENCE [LARGE SCALE GENOMIC DNA]</scope>
    <source>
        <strain evidence="3">KCTC 22232</strain>
    </source>
</reference>
<keyword evidence="2" id="KW-0255">Endonuclease</keyword>